<sequence>MYMSRNSLAILKKMGQTLWLCLLCGCSSQQVFLSRAQVIPAKIDALQQQLQQQGYDVTVINVAPPYKLTQPLLIKSPLLFDDAYINGIVRALQQQGYATVDVISMQTAQHFYNGYNVGLYLPSSFSINMPVVMQTDNCAGQYMVLQTDADTHSFTLDRGDEYPLLKGDYSLNAQGNGTLSTQNTQMLFKLVRVPVSTWAGERQADKLTVTAQTSSLLPEHCSFITIYDGSPP</sequence>
<dbReference type="AlphaFoldDB" id="A0A4R2F729"/>
<organism evidence="1 2">
    <name type="scientific">Shewanella fodinae</name>
    <dbReference type="NCBI Taxonomy" id="552357"/>
    <lineage>
        <taxon>Bacteria</taxon>
        <taxon>Pseudomonadati</taxon>
        <taxon>Pseudomonadota</taxon>
        <taxon>Gammaproteobacteria</taxon>
        <taxon>Alteromonadales</taxon>
        <taxon>Shewanellaceae</taxon>
        <taxon>Shewanella</taxon>
    </lineage>
</organism>
<reference evidence="1 2" key="1">
    <citation type="submission" date="2019-03" db="EMBL/GenBank/DDBJ databases">
        <title>Freshwater and sediment microbial communities from various areas in North America, analyzing microbe dynamics in response to fracking.</title>
        <authorList>
            <person name="Lamendella R."/>
        </authorList>
    </citation>
    <scope>NUCLEOTIDE SEQUENCE [LARGE SCALE GENOMIC DNA]</scope>
    <source>
        <strain evidence="1 2">74A</strain>
    </source>
</reference>
<evidence type="ECO:0000313" key="1">
    <source>
        <dbReference type="EMBL" id="TCN82084.1"/>
    </source>
</evidence>
<dbReference type="OrthoDB" id="6307630at2"/>
<protein>
    <submittedName>
        <fullName evidence="1">Uncharacterized protein</fullName>
    </submittedName>
</protein>
<dbReference type="Proteomes" id="UP000294832">
    <property type="component" value="Unassembled WGS sequence"/>
</dbReference>
<dbReference type="PROSITE" id="PS51257">
    <property type="entry name" value="PROKAR_LIPOPROTEIN"/>
    <property type="match status" value="1"/>
</dbReference>
<evidence type="ECO:0000313" key="2">
    <source>
        <dbReference type="Proteomes" id="UP000294832"/>
    </source>
</evidence>
<accession>A0A4R2F729</accession>
<gene>
    <name evidence="1" type="ORF">EDC91_12057</name>
</gene>
<dbReference type="RefSeq" id="WP_133039571.1">
    <property type="nucleotide sequence ID" value="NZ_SLWF01000020.1"/>
</dbReference>
<proteinExistence type="predicted"/>
<name>A0A4R2F729_9GAMM</name>
<comment type="caution">
    <text evidence="1">The sequence shown here is derived from an EMBL/GenBank/DDBJ whole genome shotgun (WGS) entry which is preliminary data.</text>
</comment>
<keyword evidence="2" id="KW-1185">Reference proteome</keyword>
<dbReference type="EMBL" id="SLWF01000020">
    <property type="protein sequence ID" value="TCN82084.1"/>
    <property type="molecule type" value="Genomic_DNA"/>
</dbReference>